<accession>A0A0K2VKY0</accession>
<evidence type="ECO:0000313" key="1">
    <source>
        <dbReference type="EMBL" id="CDW50842.1"/>
    </source>
</evidence>
<sequence length="16" mass="1858">MVLWSSVWEAKLQGHS</sequence>
<proteinExistence type="predicted"/>
<reference evidence="1" key="1">
    <citation type="submission" date="2014-05" db="EMBL/GenBank/DDBJ databases">
        <authorList>
            <person name="Chronopoulou M."/>
        </authorList>
    </citation>
    <scope>NUCLEOTIDE SEQUENCE</scope>
    <source>
        <tissue evidence="1">Whole organism</tissue>
    </source>
</reference>
<name>A0A0K2VKY0_LEPSM</name>
<dbReference type="AlphaFoldDB" id="A0A0K2VKY0"/>
<dbReference type="EMBL" id="HACA01033481">
    <property type="protein sequence ID" value="CDW50842.1"/>
    <property type="molecule type" value="Transcribed_RNA"/>
</dbReference>
<protein>
    <submittedName>
        <fullName evidence="1">Uncharacterized protein</fullName>
    </submittedName>
</protein>
<organism evidence="1">
    <name type="scientific">Lepeophtheirus salmonis</name>
    <name type="common">Salmon louse</name>
    <name type="synonym">Caligus salmonis</name>
    <dbReference type="NCBI Taxonomy" id="72036"/>
    <lineage>
        <taxon>Eukaryota</taxon>
        <taxon>Metazoa</taxon>
        <taxon>Ecdysozoa</taxon>
        <taxon>Arthropoda</taxon>
        <taxon>Crustacea</taxon>
        <taxon>Multicrustacea</taxon>
        <taxon>Hexanauplia</taxon>
        <taxon>Copepoda</taxon>
        <taxon>Siphonostomatoida</taxon>
        <taxon>Caligidae</taxon>
        <taxon>Lepeophtheirus</taxon>
    </lineage>
</organism>